<sequence>MLAGIQTNYGPTLSVDILDEWKKKGATRLSGRSVAQRDELANDQMEWGGVE</sequence>
<comment type="caution">
    <text evidence="1">The sequence shown here is derived from an EMBL/GenBank/DDBJ whole genome shotgun (WGS) entry which is preliminary data.</text>
</comment>
<evidence type="ECO:0000313" key="1">
    <source>
        <dbReference type="EMBL" id="EJW85241.1"/>
    </source>
</evidence>
<protein>
    <submittedName>
        <fullName evidence="1">Uncharacterized protein</fullName>
    </submittedName>
</protein>
<proteinExistence type="predicted"/>
<organism evidence="1 2">
    <name type="scientific">Wuchereria bancrofti</name>
    <dbReference type="NCBI Taxonomy" id="6293"/>
    <lineage>
        <taxon>Eukaryota</taxon>
        <taxon>Metazoa</taxon>
        <taxon>Ecdysozoa</taxon>
        <taxon>Nematoda</taxon>
        <taxon>Chromadorea</taxon>
        <taxon>Rhabditida</taxon>
        <taxon>Spirurina</taxon>
        <taxon>Spiruromorpha</taxon>
        <taxon>Filarioidea</taxon>
        <taxon>Onchocercidae</taxon>
        <taxon>Wuchereria</taxon>
    </lineage>
</organism>
<accession>J9ERT2</accession>
<dbReference type="AlphaFoldDB" id="J9ERT2"/>
<name>J9ERT2_WUCBA</name>
<evidence type="ECO:0000313" key="2">
    <source>
        <dbReference type="Proteomes" id="UP000004810"/>
    </source>
</evidence>
<gene>
    <name evidence="1" type="ORF">WUBG_03847</name>
</gene>
<dbReference type="Proteomes" id="UP000004810">
    <property type="component" value="Unassembled WGS sequence"/>
</dbReference>
<dbReference type="EMBL" id="ADBV01001243">
    <property type="protein sequence ID" value="EJW85241.1"/>
    <property type="molecule type" value="Genomic_DNA"/>
</dbReference>
<reference evidence="2" key="1">
    <citation type="submission" date="2012-08" db="EMBL/GenBank/DDBJ databases">
        <title>The Genome Sequence of Wuchereria bancrofti.</title>
        <authorList>
            <person name="Nutman T.B."/>
            <person name="Fink D.L."/>
            <person name="Russ C."/>
            <person name="Young S."/>
            <person name="Zeng Q."/>
            <person name="Koehrsen M."/>
            <person name="Alvarado L."/>
            <person name="Berlin A."/>
            <person name="Chapman S.B."/>
            <person name="Chen Z."/>
            <person name="Freedman E."/>
            <person name="Gellesch M."/>
            <person name="Goldberg J."/>
            <person name="Griggs A."/>
            <person name="Gujja S."/>
            <person name="Heilman E.R."/>
            <person name="Heiman D."/>
            <person name="Hepburn T."/>
            <person name="Howarth C."/>
            <person name="Jen D."/>
            <person name="Larson L."/>
            <person name="Lewis B."/>
            <person name="Mehta T."/>
            <person name="Park D."/>
            <person name="Pearson M."/>
            <person name="Roberts A."/>
            <person name="Saif S."/>
            <person name="Shea T."/>
            <person name="Shenoy N."/>
            <person name="Sisk P."/>
            <person name="Stolte C."/>
            <person name="Sykes S."/>
            <person name="Walk T."/>
            <person name="White J."/>
            <person name="Yandava C."/>
            <person name="Haas B."/>
            <person name="Henn M.R."/>
            <person name="Nusbaum C."/>
            <person name="Birren B."/>
        </authorList>
    </citation>
    <scope>NUCLEOTIDE SEQUENCE [LARGE SCALE GENOMIC DNA]</scope>
    <source>
        <strain evidence="2">NA</strain>
    </source>
</reference>